<evidence type="ECO:0000256" key="1">
    <source>
        <dbReference type="SAM" id="MobiDB-lite"/>
    </source>
</evidence>
<keyword evidence="3" id="KW-1185">Reference proteome</keyword>
<protein>
    <submittedName>
        <fullName evidence="2">Uncharacterized protein</fullName>
    </submittedName>
</protein>
<evidence type="ECO:0000313" key="3">
    <source>
        <dbReference type="Proteomes" id="UP001472677"/>
    </source>
</evidence>
<reference evidence="2 3" key="1">
    <citation type="journal article" date="2024" name="G3 (Bethesda)">
        <title>Genome assembly of Hibiscus sabdariffa L. provides insights into metabolisms of medicinal natural products.</title>
        <authorList>
            <person name="Kim T."/>
        </authorList>
    </citation>
    <scope>NUCLEOTIDE SEQUENCE [LARGE SCALE GENOMIC DNA]</scope>
    <source>
        <strain evidence="2">TK-2024</strain>
        <tissue evidence="2">Old leaves</tissue>
    </source>
</reference>
<evidence type="ECO:0000313" key="2">
    <source>
        <dbReference type="EMBL" id="KAK8524765.1"/>
    </source>
</evidence>
<gene>
    <name evidence="2" type="ORF">V6N12_029620</name>
</gene>
<organism evidence="2 3">
    <name type="scientific">Hibiscus sabdariffa</name>
    <name type="common">roselle</name>
    <dbReference type="NCBI Taxonomy" id="183260"/>
    <lineage>
        <taxon>Eukaryota</taxon>
        <taxon>Viridiplantae</taxon>
        <taxon>Streptophyta</taxon>
        <taxon>Embryophyta</taxon>
        <taxon>Tracheophyta</taxon>
        <taxon>Spermatophyta</taxon>
        <taxon>Magnoliopsida</taxon>
        <taxon>eudicotyledons</taxon>
        <taxon>Gunneridae</taxon>
        <taxon>Pentapetalae</taxon>
        <taxon>rosids</taxon>
        <taxon>malvids</taxon>
        <taxon>Malvales</taxon>
        <taxon>Malvaceae</taxon>
        <taxon>Malvoideae</taxon>
        <taxon>Hibiscus</taxon>
    </lineage>
</organism>
<dbReference type="EMBL" id="JBBPBM010000041">
    <property type="protein sequence ID" value="KAK8524765.1"/>
    <property type="molecule type" value="Genomic_DNA"/>
</dbReference>
<feature type="compositionally biased region" description="Low complexity" evidence="1">
    <location>
        <begin position="48"/>
        <end position="61"/>
    </location>
</feature>
<dbReference type="Proteomes" id="UP001472677">
    <property type="component" value="Unassembled WGS sequence"/>
</dbReference>
<feature type="region of interest" description="Disordered" evidence="1">
    <location>
        <begin position="48"/>
        <end position="72"/>
    </location>
</feature>
<proteinExistence type="predicted"/>
<accession>A0ABR2CWN0</accession>
<comment type="caution">
    <text evidence="2">The sequence shown here is derived from an EMBL/GenBank/DDBJ whole genome shotgun (WGS) entry which is preliminary data.</text>
</comment>
<name>A0ABR2CWN0_9ROSI</name>
<sequence length="72" mass="7676">MIRRKGKSGNSGSRLLAGGTWRFTSRRHMVSVGRGHVLIARTEDSVVSGLSDSPSRLSSSGHVASPVSTQLR</sequence>